<dbReference type="Proteomes" id="UP000039865">
    <property type="component" value="Unassembled WGS sequence"/>
</dbReference>
<feature type="binding site" evidence="5">
    <location>
        <begin position="101"/>
        <end position="108"/>
    </location>
    <ligand>
        <name>ATP</name>
        <dbReference type="ChEBI" id="CHEBI:30616"/>
    </ligand>
</feature>
<dbReference type="Gene3D" id="3.40.850.10">
    <property type="entry name" value="Kinesin motor domain"/>
    <property type="match status" value="1"/>
</dbReference>
<name>A0A078AEX3_STYLE</name>
<evidence type="ECO:0000259" key="8">
    <source>
        <dbReference type="PROSITE" id="PS50067"/>
    </source>
</evidence>
<evidence type="ECO:0000256" key="7">
    <source>
        <dbReference type="SAM" id="MobiDB-lite"/>
    </source>
</evidence>
<dbReference type="PRINTS" id="PR00380">
    <property type="entry name" value="KINESINHEAVY"/>
</dbReference>
<evidence type="ECO:0000256" key="3">
    <source>
        <dbReference type="ARBA" id="ARBA00023054"/>
    </source>
</evidence>
<feature type="region of interest" description="Disordered" evidence="7">
    <location>
        <begin position="582"/>
        <end position="607"/>
    </location>
</feature>
<accession>A0A078AEX3</accession>
<dbReference type="PANTHER" id="PTHR47117">
    <property type="entry name" value="STAR-RELATED LIPID TRANSFER PROTEIN 9"/>
    <property type="match status" value="1"/>
</dbReference>
<dbReference type="Gene3D" id="2.60.200.20">
    <property type="match status" value="1"/>
</dbReference>
<comment type="similarity">
    <text evidence="5">Belongs to the TRAFAC class myosin-kinesin ATPase superfamily. Kinesin family.</text>
</comment>
<gene>
    <name evidence="9" type="primary">Contig13489.g14393</name>
    <name evidence="9" type="ORF">STYLEM_8431</name>
</gene>
<keyword evidence="10" id="KW-1185">Reference proteome</keyword>
<evidence type="ECO:0000256" key="2">
    <source>
        <dbReference type="ARBA" id="ARBA00022840"/>
    </source>
</evidence>
<feature type="region of interest" description="Disordered" evidence="7">
    <location>
        <begin position="844"/>
        <end position="864"/>
    </location>
</feature>
<dbReference type="SUPFAM" id="SSF52540">
    <property type="entry name" value="P-loop containing nucleoside triphosphate hydrolases"/>
    <property type="match status" value="1"/>
</dbReference>
<evidence type="ECO:0000256" key="5">
    <source>
        <dbReference type="PROSITE-ProRule" id="PRU00283"/>
    </source>
</evidence>
<feature type="domain" description="Kinesin motor" evidence="8">
    <location>
        <begin position="2"/>
        <end position="351"/>
    </location>
</feature>
<sequence length="1073" mass="122336">MSVRVAVRVRPFNQREISNNAELCIKMNGPTTTIIDDDGHPKDFAFDYSFWSHDGFKNREDGYSEAEDNKYIDQRAVYNELGKSVLDNAWDGYHCCLFAYGQTGSGKSYSMIGYGANKGIVPMACEEIFQRIQGNTDADKAYEVTVSMVEIYNEKVQDLLINPSKRPQQGLKIREHSTVGVYVEGLSKHPVSSYRAIEAKMDEGSKNRTIGSTQMNATSSRAHTVIAIEFKQIVTFQGKKSEKFSVINLVDLAGSEKADQTGATGDRLKEGCAINKSLTCLGQVISVLADKAMGKGGKLVVPYRDSALTRMLQNALGGNSKTIMICALSPANINYEETMSTLRYADRAKKIQNKAIVNESPQDKLIRELKEENERLKAELAKGGGGGHSGSALMDEEAKQKLQEMEEQMRANQEAMKEMEKSWEQKLQEAKQREEEDAKLKQKAEQVKFRPHIVNLNEDPLLDRKILYDLTQSDQIHIGRKNGNPAPQVVLGGIGIQANHAFFEVGSDGQYYLKPSSASSVDQISVNGKKLTSMDGIMLTPNDRIVFGTHSVFLFKDPDNEASSSQEDSEDNPITWESAQSEKAELEDQNMKKQQEEQAKRQEEETKQKMMELENRMAEEKKKQEEMRIQMQKEYEEKLKQLQQNNEEEEGKKLEQKMKEEMEKMKKQEELRLKQREAEEKKIQRKQQEQSDLEKRLGQILPLVNEANLIAKELKREIIFNAKLIKSIPETREDGTSDLGTTDIVIKTENFEEGYYYQWPEDKFNDRIFMMRDLVNEYFESGTLPKLTHDTDPFWDPPEPMLIGQSFISMKNLGYLIENEMESKILSSEGNSGVRGQLSVKYFPTDEAGQGEPNEDDLPEEPEDLLGKPVTFRVEIEKAKDLPVELSKNTFVNYKFGFEGNKINQTQENNGKERNPVFNFKKVHHIEKVTPSILAYLQNGQLCFRVYGYPDYDQARKMQKKELEESKKEVTQKEDLKRKATVKLENEAKHTGREESKAIHQQHQQQKAKEEVKSTHEPKKEADHNQNTDQQKKEESKVPEKTETKVSEKKDIKTADKVLVDGEVGKTGCCNIY</sequence>
<organism evidence="9 10">
    <name type="scientific">Stylonychia lemnae</name>
    <name type="common">Ciliate</name>
    <dbReference type="NCBI Taxonomy" id="5949"/>
    <lineage>
        <taxon>Eukaryota</taxon>
        <taxon>Sar</taxon>
        <taxon>Alveolata</taxon>
        <taxon>Ciliophora</taxon>
        <taxon>Intramacronucleata</taxon>
        <taxon>Spirotrichea</taxon>
        <taxon>Stichotrichia</taxon>
        <taxon>Sporadotrichida</taxon>
        <taxon>Oxytrichidae</taxon>
        <taxon>Stylonychinae</taxon>
        <taxon>Stylonychia</taxon>
    </lineage>
</organism>
<keyword evidence="4 5" id="KW-0505">Motor protein</keyword>
<proteinExistence type="inferred from homology"/>
<dbReference type="GO" id="GO:0008017">
    <property type="term" value="F:microtubule binding"/>
    <property type="evidence" value="ECO:0007669"/>
    <property type="project" value="InterPro"/>
</dbReference>
<keyword evidence="2 5" id="KW-0067">ATP-binding</keyword>
<evidence type="ECO:0000313" key="9">
    <source>
        <dbReference type="EMBL" id="CDW79443.1"/>
    </source>
</evidence>
<evidence type="ECO:0000313" key="10">
    <source>
        <dbReference type="Proteomes" id="UP000039865"/>
    </source>
</evidence>
<dbReference type="PROSITE" id="PS50067">
    <property type="entry name" value="KINESIN_MOTOR_2"/>
    <property type="match status" value="1"/>
</dbReference>
<dbReference type="InterPro" id="IPR036961">
    <property type="entry name" value="Kinesin_motor_dom_sf"/>
</dbReference>
<dbReference type="InterPro" id="IPR008984">
    <property type="entry name" value="SMAD_FHA_dom_sf"/>
</dbReference>
<feature type="coiled-coil region" evidence="6">
    <location>
        <begin position="362"/>
        <end position="447"/>
    </location>
</feature>
<dbReference type="GO" id="GO:0003777">
    <property type="term" value="F:microtubule motor activity"/>
    <property type="evidence" value="ECO:0007669"/>
    <property type="project" value="InterPro"/>
</dbReference>
<dbReference type="EMBL" id="CCKQ01008006">
    <property type="protein sequence ID" value="CDW79443.1"/>
    <property type="molecule type" value="Genomic_DNA"/>
</dbReference>
<dbReference type="PROSITE" id="PS00411">
    <property type="entry name" value="KINESIN_MOTOR_1"/>
    <property type="match status" value="1"/>
</dbReference>
<evidence type="ECO:0000256" key="1">
    <source>
        <dbReference type="ARBA" id="ARBA00022741"/>
    </source>
</evidence>
<feature type="compositionally biased region" description="Basic and acidic residues" evidence="7">
    <location>
        <begin position="963"/>
        <end position="998"/>
    </location>
</feature>
<dbReference type="InterPro" id="IPR019821">
    <property type="entry name" value="Kinesin_motor_CS"/>
</dbReference>
<feature type="compositionally biased region" description="Acidic residues" evidence="7">
    <location>
        <begin position="853"/>
        <end position="864"/>
    </location>
</feature>
<keyword evidence="3 6" id="KW-0175">Coiled coil</keyword>
<keyword evidence="1 5" id="KW-0547">Nucleotide-binding</keyword>
<feature type="region of interest" description="Disordered" evidence="7">
    <location>
        <begin position="963"/>
        <end position="1056"/>
    </location>
</feature>
<dbReference type="OrthoDB" id="303838at2759"/>
<evidence type="ECO:0000256" key="6">
    <source>
        <dbReference type="SAM" id="Coils"/>
    </source>
</evidence>
<evidence type="ECO:0000256" key="4">
    <source>
        <dbReference type="ARBA" id="ARBA00023175"/>
    </source>
</evidence>
<dbReference type="InterPro" id="IPR001752">
    <property type="entry name" value="Kinesin_motor_dom"/>
</dbReference>
<dbReference type="Pfam" id="PF00498">
    <property type="entry name" value="FHA"/>
    <property type="match status" value="1"/>
</dbReference>
<dbReference type="OMA" id="HMVITIH"/>
<protein>
    <submittedName>
        <fullName evidence="9">Kinesin motor domain containing protein</fullName>
    </submittedName>
</protein>
<dbReference type="SMART" id="SM00129">
    <property type="entry name" value="KISc"/>
    <property type="match status" value="1"/>
</dbReference>
<dbReference type="GO" id="GO:0007018">
    <property type="term" value="P:microtubule-based movement"/>
    <property type="evidence" value="ECO:0007669"/>
    <property type="project" value="InterPro"/>
</dbReference>
<dbReference type="SUPFAM" id="SSF49879">
    <property type="entry name" value="SMAD/FHA domain"/>
    <property type="match status" value="1"/>
</dbReference>
<dbReference type="GO" id="GO:0005524">
    <property type="term" value="F:ATP binding"/>
    <property type="evidence" value="ECO:0007669"/>
    <property type="project" value="UniProtKB-UniRule"/>
</dbReference>
<dbReference type="InParanoid" id="A0A078AEX3"/>
<feature type="compositionally biased region" description="Basic and acidic residues" evidence="7">
    <location>
        <begin position="1007"/>
        <end position="1056"/>
    </location>
</feature>
<dbReference type="FunFam" id="3.40.850.10:FF:000063">
    <property type="entry name" value="Kinesin-like protein"/>
    <property type="match status" value="1"/>
</dbReference>
<reference evidence="9 10" key="1">
    <citation type="submission" date="2014-06" db="EMBL/GenBank/DDBJ databases">
        <authorList>
            <person name="Swart Estienne"/>
        </authorList>
    </citation>
    <scope>NUCLEOTIDE SEQUENCE [LARGE SCALE GENOMIC DNA]</scope>
    <source>
        <strain evidence="9 10">130c</strain>
    </source>
</reference>
<dbReference type="AlphaFoldDB" id="A0A078AEX3"/>
<dbReference type="InterPro" id="IPR027417">
    <property type="entry name" value="P-loop_NTPase"/>
</dbReference>
<dbReference type="InterPro" id="IPR000253">
    <property type="entry name" value="FHA_dom"/>
</dbReference>
<dbReference type="Pfam" id="PF00225">
    <property type="entry name" value="Kinesin"/>
    <property type="match status" value="1"/>
</dbReference>